<dbReference type="RefSeq" id="WP_058601988.1">
    <property type="nucleotide sequence ID" value="NZ_LDQA01000059.1"/>
</dbReference>
<dbReference type="InterPro" id="IPR011990">
    <property type="entry name" value="TPR-like_helical_dom_sf"/>
</dbReference>
<evidence type="ECO:0000313" key="3">
    <source>
        <dbReference type="Proteomes" id="UP000078529"/>
    </source>
</evidence>
<keyword evidence="1" id="KW-0802">TPR repeat</keyword>
<dbReference type="SMART" id="SM00028">
    <property type="entry name" value="TPR"/>
    <property type="match status" value="10"/>
</dbReference>
<dbReference type="InterPro" id="IPR029044">
    <property type="entry name" value="Nucleotide-diphossugar_trans"/>
</dbReference>
<proteinExistence type="predicted"/>
<dbReference type="AlphaFoldDB" id="A0A175RHB8"/>
<name>A0A175RHB8_9HYPH</name>
<accession>A0A175RHB8</accession>
<dbReference type="PROSITE" id="PS50005">
    <property type="entry name" value="TPR"/>
    <property type="match status" value="2"/>
</dbReference>
<dbReference type="Gene3D" id="1.25.40.10">
    <property type="entry name" value="Tetratricopeptide repeat domain"/>
    <property type="match status" value="4"/>
</dbReference>
<dbReference type="Pfam" id="PF13181">
    <property type="entry name" value="TPR_8"/>
    <property type="match status" value="1"/>
</dbReference>
<gene>
    <name evidence="2" type="ORF">NS365_19610</name>
</gene>
<dbReference type="InterPro" id="IPR007577">
    <property type="entry name" value="GlycoTrfase_DXD_sugar-bd_CS"/>
</dbReference>
<dbReference type="Pfam" id="PF04488">
    <property type="entry name" value="Gly_transf_sug"/>
    <property type="match status" value="1"/>
</dbReference>
<dbReference type="PATRIC" id="fig|401562.4.peg.3879"/>
<comment type="caution">
    <text evidence="2">The sequence shown here is derived from an EMBL/GenBank/DDBJ whole genome shotgun (WGS) entry which is preliminary data.</text>
</comment>
<dbReference type="InterPro" id="IPR019734">
    <property type="entry name" value="TPR_rpt"/>
</dbReference>
<dbReference type="PANTHER" id="PTHR12558:SF13">
    <property type="entry name" value="CELL DIVISION CYCLE PROTEIN 27 HOMOLOG"/>
    <property type="match status" value="1"/>
</dbReference>
<dbReference type="SUPFAM" id="SSF48452">
    <property type="entry name" value="TPR-like"/>
    <property type="match status" value="3"/>
</dbReference>
<dbReference type="SUPFAM" id="SSF53448">
    <property type="entry name" value="Nucleotide-diphospho-sugar transferases"/>
    <property type="match status" value="1"/>
</dbReference>
<dbReference type="EMBL" id="LDQA01000059">
    <property type="protein sequence ID" value="KTR03095.1"/>
    <property type="molecule type" value="Genomic_DNA"/>
</dbReference>
<evidence type="ECO:0000256" key="1">
    <source>
        <dbReference type="PROSITE-ProRule" id="PRU00339"/>
    </source>
</evidence>
<dbReference type="PANTHER" id="PTHR12558">
    <property type="entry name" value="CELL DIVISION CYCLE 16,23,27"/>
    <property type="match status" value="1"/>
</dbReference>
<dbReference type="Pfam" id="PF14559">
    <property type="entry name" value="TPR_19"/>
    <property type="match status" value="3"/>
</dbReference>
<dbReference type="Proteomes" id="UP000078529">
    <property type="component" value="Unassembled WGS sequence"/>
</dbReference>
<organism evidence="2 3">
    <name type="scientific">Aureimonas ureilytica</name>
    <dbReference type="NCBI Taxonomy" id="401562"/>
    <lineage>
        <taxon>Bacteria</taxon>
        <taxon>Pseudomonadati</taxon>
        <taxon>Pseudomonadota</taxon>
        <taxon>Alphaproteobacteria</taxon>
        <taxon>Hyphomicrobiales</taxon>
        <taxon>Aurantimonadaceae</taxon>
        <taxon>Aureimonas</taxon>
    </lineage>
</organism>
<feature type="repeat" description="TPR" evidence="1">
    <location>
        <begin position="280"/>
        <end position="313"/>
    </location>
</feature>
<reference evidence="2 3" key="1">
    <citation type="journal article" date="2016" name="Front. Microbiol.">
        <title>Genomic Resource of Rice Seed Associated Bacteria.</title>
        <authorList>
            <person name="Midha S."/>
            <person name="Bansal K."/>
            <person name="Sharma S."/>
            <person name="Kumar N."/>
            <person name="Patil P.P."/>
            <person name="Chaudhry V."/>
            <person name="Patil P.B."/>
        </authorList>
    </citation>
    <scope>NUCLEOTIDE SEQUENCE [LARGE SCALE GENOMIC DNA]</scope>
    <source>
        <strain evidence="2 3">NS365</strain>
    </source>
</reference>
<protein>
    <submittedName>
        <fullName evidence="2">Uncharacterized protein</fullName>
    </submittedName>
</protein>
<keyword evidence="3" id="KW-1185">Reference proteome</keyword>
<dbReference type="Pfam" id="PF13432">
    <property type="entry name" value="TPR_16"/>
    <property type="match status" value="2"/>
</dbReference>
<sequence>MSETAAPTFDELRARALAASAAGRHHEALEAFARAADLRPADLWTRNDIALAHLALGELMEADALASAMAREHPAFAPACRTLALTHRAKGDHEAALAAFREAARRDPRDLWNLHDAASSLRVLGRIDVAEAMLRDLLRTTPLAHSLRGLGEIAREKGAGDEALISFQAASLLQPADPWFALDAARQAAMLGETKKAEAALDRLTRERPGFAPAALERARLAKTPAAMAAARDGLDRALALSPGNEALALALADLLCRAGQPAEAETVLARFLSRHPASANLLRALARAARERGDREMAYAHLKAALALAPDDGPLRLEWIMALRARGEAGEATRQLEALCADAAPPVEALLELHRLRLRRDGPEAARALLERARGLDPAHPRTLLLLGDDRRAEGQHAKAAALYREALERRPGFSWALIGLAAIARSEGRPDKAHDLLRAAAETEPMEGQAQIEAASLCRDTSDFPQARDWLARVPATSPRRAEADMGQALILRAEGRWGDAAEAFETVAHRFPDRAEALAEAEADWLRAGENARADAALARLALATPDHPALREAQARRALIADDVAGALRLFEQALALDPARLGAWLGAARARALLGDLPGALARLAEIDRRFAPRPESAALRADLLRQTGRLEEAEAALEEGRRRHPHHAALWQQRTIAHIEAGALDTVEASLADPPAGGRTEAGRLAFVRSMLQSARWDFDAAMREGEVALRHMPGDGWVRNRLIHAALLGLDVERAGHHLKDLARLEAASSRLKGKSANASQSHYGQLHDDFRMDGEALADLRSACALAEPEARLEALRASVLAYPDSTIAALQWLIELRRQGVHPMLSDVASDEASGPIPRRLHQFWDDGDPPDDVKAYGDTWRSINEGFRYRLWSGGEAEAFLSDHGFADALSAFRRAREPAMKADLFRLALLLDEGGIYVDADDRCLRPIAPLLSGPAGFVAYQEDLGSLGNNWIAAVPGHPLLALALDLACRAVNRGDGDILWLSTGPGLLSRAAAHLMASRPAEVSDLRVVSRHTLSRFAAIHCLTAYKSTERHWSRTAFGRARSSAKAPQAA</sequence>
<feature type="repeat" description="TPR" evidence="1">
    <location>
        <begin position="77"/>
        <end position="110"/>
    </location>
</feature>
<evidence type="ECO:0000313" key="2">
    <source>
        <dbReference type="EMBL" id="KTR03095.1"/>
    </source>
</evidence>
<dbReference type="Gene3D" id="3.90.550.20">
    <property type="match status" value="1"/>
</dbReference>